<reference evidence="3" key="1">
    <citation type="submission" date="2022-06" db="EMBL/GenBank/DDBJ databases">
        <title>Complete genome sequences of two strains of the flax pathogen Septoria linicola.</title>
        <authorList>
            <person name="Lapalu N."/>
            <person name="Simon A."/>
            <person name="Demenou B."/>
            <person name="Paumier D."/>
            <person name="Guillot M.-P."/>
            <person name="Gout L."/>
            <person name="Valade R."/>
        </authorList>
    </citation>
    <scope>NUCLEOTIDE SEQUENCE</scope>
    <source>
        <strain evidence="3">SE15195</strain>
    </source>
</reference>
<feature type="region of interest" description="Disordered" evidence="1">
    <location>
        <begin position="266"/>
        <end position="300"/>
    </location>
</feature>
<evidence type="ECO:0000256" key="2">
    <source>
        <dbReference type="SAM" id="Phobius"/>
    </source>
</evidence>
<dbReference type="EMBL" id="CP099425">
    <property type="protein sequence ID" value="USW56032.1"/>
    <property type="molecule type" value="Genomic_DNA"/>
</dbReference>
<dbReference type="Proteomes" id="UP001056384">
    <property type="component" value="Chromosome 8"/>
</dbReference>
<keyword evidence="2" id="KW-0472">Membrane</keyword>
<evidence type="ECO:0000313" key="4">
    <source>
        <dbReference type="Proteomes" id="UP001056384"/>
    </source>
</evidence>
<sequence>MRKRQQSRPGDDDNDFWRQIWGAYRQHTPDQMSGGSQTMSTATATNSASTVWSTAYITIHVPTTMQWPTTAPQPSPTRLSTNSPSMYSYSHSAISSWPANSTISKSPEATWVTTPSQGTDIANSTVLTSLETENAAVSAAPTASATMGAIVDSLQPAQKRAIIGGLSGSIAGLVAIGLLICLILRRRRRKQEESRVSFKSSIEGEDSSPESMEKFAGFVTVMPKGSPRSSHIRPPSMTTIAVDEDHRIIRMSTRHWPRPYALGEGEGYRESAPSGQLRVVNPDLSRPNTPRRPSTETVGSYFRKQQSTVAGFVFNLPRSARQSRTEQNMRSRETPTITVVDPTLSRECVLASTTTPSSRSYPSMVSLPTIRQYPPEDPFLTPVQDSDRQLGDVATPSATSARRPSASPLQNAAGAASKTLSNLGSTLLQPFRAISNLSTPQIPQKDAHLSTSTYSSRMSRRSDPFDLDKPSIRGSHRVTGGAIDQRDQPPDTRFSLYEGT</sequence>
<feature type="transmembrane region" description="Helical" evidence="2">
    <location>
        <begin position="161"/>
        <end position="184"/>
    </location>
</feature>
<name>A0A9Q9AUE5_9PEZI</name>
<feature type="compositionally biased region" description="Polar residues" evidence="1">
    <location>
        <begin position="286"/>
        <end position="300"/>
    </location>
</feature>
<protein>
    <submittedName>
        <fullName evidence="3">Uncharacterized protein</fullName>
    </submittedName>
</protein>
<feature type="region of interest" description="Disordered" evidence="1">
    <location>
        <begin position="351"/>
        <end position="414"/>
    </location>
</feature>
<gene>
    <name evidence="3" type="ORF">Slin15195_G093510</name>
</gene>
<evidence type="ECO:0000313" key="3">
    <source>
        <dbReference type="EMBL" id="USW56032.1"/>
    </source>
</evidence>
<feature type="compositionally biased region" description="Basic and acidic residues" evidence="1">
    <location>
        <begin position="460"/>
        <end position="471"/>
    </location>
</feature>
<feature type="compositionally biased region" description="Low complexity" evidence="1">
    <location>
        <begin position="352"/>
        <end position="363"/>
    </location>
</feature>
<evidence type="ECO:0000256" key="1">
    <source>
        <dbReference type="SAM" id="MobiDB-lite"/>
    </source>
</evidence>
<organism evidence="3 4">
    <name type="scientific">Septoria linicola</name>
    <dbReference type="NCBI Taxonomy" id="215465"/>
    <lineage>
        <taxon>Eukaryota</taxon>
        <taxon>Fungi</taxon>
        <taxon>Dikarya</taxon>
        <taxon>Ascomycota</taxon>
        <taxon>Pezizomycotina</taxon>
        <taxon>Dothideomycetes</taxon>
        <taxon>Dothideomycetidae</taxon>
        <taxon>Mycosphaerellales</taxon>
        <taxon>Mycosphaerellaceae</taxon>
        <taxon>Septoria</taxon>
    </lineage>
</organism>
<dbReference type="AlphaFoldDB" id="A0A9Q9AUE5"/>
<feature type="region of interest" description="Disordered" evidence="1">
    <location>
        <begin position="438"/>
        <end position="500"/>
    </location>
</feature>
<keyword evidence="2" id="KW-1133">Transmembrane helix</keyword>
<accession>A0A9Q9AUE5</accession>
<proteinExistence type="predicted"/>
<feature type="compositionally biased region" description="Low complexity" evidence="1">
    <location>
        <begin position="394"/>
        <end position="408"/>
    </location>
</feature>
<keyword evidence="4" id="KW-1185">Reference proteome</keyword>
<keyword evidence="2" id="KW-0812">Transmembrane</keyword>